<dbReference type="EMBL" id="CP042469">
    <property type="protein sequence ID" value="QOX64078.1"/>
    <property type="molecule type" value="Genomic_DNA"/>
</dbReference>
<reference evidence="1" key="1">
    <citation type="submission" date="2019-08" db="EMBL/GenBank/DDBJ databases">
        <title>Genome sequence of Clostridiales bacterium MT110.</title>
        <authorList>
            <person name="Cao J."/>
        </authorList>
    </citation>
    <scope>NUCLEOTIDE SEQUENCE</scope>
    <source>
        <strain evidence="1">MT110</strain>
    </source>
</reference>
<dbReference type="Proteomes" id="UP000594014">
    <property type="component" value="Chromosome"/>
</dbReference>
<sequence>MDSTIRKSSGVQHHGIDKMFYKTMFKDLFADPCTVHFWDGEEEHYGSGESKFRLTFNEPIPKADIIADPSMAFGEAYMHGIIDIEGSVREAVESLYNNKNSFLRQGHLYNRALKLLSNNKKRSRENIEHHYDIGNEFYKLWLDETMTYSCGYFHSQDDTLCQAQKNKVDYILKKMNLKEGQTLLDIGCGWGQLILTAVKQYKVKALGVTLSSEQHDKVKERIKEEGLEDSLAVELRDYRELKDRTFDRIVSVGMLEHVGKDHLQEYFSHVSSMLKDGGVSLLHCITGIHEGAGGTNSWINKYIFPGGYIPSIQELVAHISGEELHLVDVESLRRHYGKTLEHWAQNFEEALPQIRKTKDEVFIRMWRMYLNSCAASFNSGNIDLHQFLFTKDITEDIPFCRDYLYRC</sequence>
<keyword evidence="1" id="KW-0489">Methyltransferase</keyword>
<gene>
    <name evidence="1" type="ORF">FRZ06_12405</name>
</gene>
<evidence type="ECO:0000313" key="1">
    <source>
        <dbReference type="EMBL" id="QOX64078.1"/>
    </source>
</evidence>
<accession>A0ACD1ACW1</accession>
<evidence type="ECO:0000313" key="2">
    <source>
        <dbReference type="Proteomes" id="UP000594014"/>
    </source>
</evidence>
<name>A0ACD1ACW1_9FIRM</name>
<keyword evidence="2" id="KW-1185">Reference proteome</keyword>
<proteinExistence type="predicted"/>
<keyword evidence="1" id="KW-0808">Transferase</keyword>
<organism evidence="1 2">
    <name type="scientific">Anoxybacterium hadale</name>
    <dbReference type="NCBI Taxonomy" id="3408580"/>
    <lineage>
        <taxon>Bacteria</taxon>
        <taxon>Bacillati</taxon>
        <taxon>Bacillota</taxon>
        <taxon>Clostridia</taxon>
        <taxon>Peptostreptococcales</taxon>
        <taxon>Anaerovoracaceae</taxon>
        <taxon>Anoxybacterium</taxon>
    </lineage>
</organism>
<protein>
    <submittedName>
        <fullName evidence="1">Class I SAM-dependent methyltransferase</fullName>
    </submittedName>
</protein>